<dbReference type="AlphaFoldDB" id="A0AAV1THP6"/>
<dbReference type="EMBL" id="CAKLBY020000053">
    <property type="protein sequence ID" value="CAK7921138.1"/>
    <property type="molecule type" value="Genomic_DNA"/>
</dbReference>
<evidence type="ECO:0000313" key="1">
    <source>
        <dbReference type="EMBL" id="CAK7921138.1"/>
    </source>
</evidence>
<name>A0AAV1THP6_9STRA</name>
<accession>A0AAV1THP6</accession>
<gene>
    <name evidence="1" type="ORF">PM001_LOCUS7006</name>
</gene>
<comment type="caution">
    <text evidence="1">The sequence shown here is derived from an EMBL/GenBank/DDBJ whole genome shotgun (WGS) entry which is preliminary data.</text>
</comment>
<organism evidence="1 2">
    <name type="scientific">Peronospora matthiolae</name>
    <dbReference type="NCBI Taxonomy" id="2874970"/>
    <lineage>
        <taxon>Eukaryota</taxon>
        <taxon>Sar</taxon>
        <taxon>Stramenopiles</taxon>
        <taxon>Oomycota</taxon>
        <taxon>Peronosporomycetes</taxon>
        <taxon>Peronosporales</taxon>
        <taxon>Peronosporaceae</taxon>
        <taxon>Peronospora</taxon>
    </lineage>
</organism>
<protein>
    <submittedName>
        <fullName evidence="1">Uncharacterized protein</fullName>
    </submittedName>
</protein>
<dbReference type="Proteomes" id="UP001162060">
    <property type="component" value="Unassembled WGS sequence"/>
</dbReference>
<reference evidence="1" key="1">
    <citation type="submission" date="2024-01" db="EMBL/GenBank/DDBJ databases">
        <authorList>
            <person name="Webb A."/>
        </authorList>
    </citation>
    <scope>NUCLEOTIDE SEQUENCE</scope>
    <source>
        <strain evidence="1">Pm1</strain>
    </source>
</reference>
<proteinExistence type="predicted"/>
<evidence type="ECO:0000313" key="2">
    <source>
        <dbReference type="Proteomes" id="UP001162060"/>
    </source>
</evidence>
<sequence>MLKGYDLLVLTGGMISANSEAISGLNSKYLSNVSAALTVVTCDPQATSVELYIRARRT</sequence>